<gene>
    <name evidence="5" type="ORF">Rhe02_26120</name>
</gene>
<keyword evidence="4 5" id="KW-0808">Transferase</keyword>
<dbReference type="GO" id="GO:0016757">
    <property type="term" value="F:glycosyltransferase activity"/>
    <property type="evidence" value="ECO:0007669"/>
    <property type="project" value="UniProtKB-KW"/>
</dbReference>
<evidence type="ECO:0000256" key="3">
    <source>
        <dbReference type="ARBA" id="ARBA00022676"/>
    </source>
</evidence>
<dbReference type="RefSeq" id="WP_203908425.1">
    <property type="nucleotide sequence ID" value="NZ_BONY01000013.1"/>
</dbReference>
<dbReference type="InterPro" id="IPR029044">
    <property type="entry name" value="Nucleotide-diphossugar_trans"/>
</dbReference>
<dbReference type="Gene3D" id="3.90.550.10">
    <property type="entry name" value="Spore Coat Polysaccharide Biosynthesis Protein SpsA, Chain A"/>
    <property type="match status" value="1"/>
</dbReference>
<dbReference type="PANTHER" id="PTHR43179:SF12">
    <property type="entry name" value="GALACTOFURANOSYLTRANSFERASE GLFT2"/>
    <property type="match status" value="1"/>
</dbReference>
<reference evidence="5" key="1">
    <citation type="submission" date="2021-01" db="EMBL/GenBank/DDBJ databases">
        <title>Whole genome shotgun sequence of Rhizocola hellebori NBRC 109834.</title>
        <authorList>
            <person name="Komaki H."/>
            <person name="Tamura T."/>
        </authorList>
    </citation>
    <scope>NUCLEOTIDE SEQUENCE</scope>
    <source>
        <strain evidence="5">NBRC 109834</strain>
    </source>
</reference>
<dbReference type="EMBL" id="BONY01000013">
    <property type="protein sequence ID" value="GIH04545.1"/>
    <property type="molecule type" value="Genomic_DNA"/>
</dbReference>
<keyword evidence="3" id="KW-0328">Glycosyltransferase</keyword>
<comment type="caution">
    <text evidence="5">The sequence shown here is derived from an EMBL/GenBank/DDBJ whole genome shotgun (WGS) entry which is preliminary data.</text>
</comment>
<dbReference type="AlphaFoldDB" id="A0A8J3Q655"/>
<keyword evidence="6" id="KW-1185">Reference proteome</keyword>
<dbReference type="SUPFAM" id="SSF53448">
    <property type="entry name" value="Nucleotide-diphospho-sugar transferases"/>
    <property type="match status" value="1"/>
</dbReference>
<comment type="similarity">
    <text evidence="2">Belongs to the glycosyltransferase 2 family.</text>
</comment>
<sequence length="293" mass="31041">MSASRPTSLGIVVVNFWSAAEVAQLVDSIIGTDSFAGTPIAMAIVDNSDQQEELSKTAELARRHSMNCRILRGHGNIGYAAGNNLGAAWLLETGADVIWILNPDTRLVGGSLAAMAEIGGGGERVVAATCDAETSSPGLRALNLWTGRSGSVTALQPADGKRVSYVSGHSLALTRQAWIELDGLSEDYFLFYEEADLAFRSSRKGIPTTVIPGLMVKHAGGTTTGVSKDLRAKSKTAYFHASRSCLIFFRKHYRGRVPWIATMRVAYAAKVLFAGGVPSAGAILRGTLAGLRA</sequence>
<evidence type="ECO:0000256" key="2">
    <source>
        <dbReference type="ARBA" id="ARBA00006739"/>
    </source>
</evidence>
<protein>
    <submittedName>
        <fullName evidence="5">Glycosyl transferase</fullName>
    </submittedName>
</protein>
<proteinExistence type="inferred from homology"/>
<comment type="pathway">
    <text evidence="1">Cell wall biogenesis; cell wall polysaccharide biosynthesis.</text>
</comment>
<evidence type="ECO:0000313" key="6">
    <source>
        <dbReference type="Proteomes" id="UP000612899"/>
    </source>
</evidence>
<name>A0A8J3Q655_9ACTN</name>
<organism evidence="5 6">
    <name type="scientific">Rhizocola hellebori</name>
    <dbReference type="NCBI Taxonomy" id="1392758"/>
    <lineage>
        <taxon>Bacteria</taxon>
        <taxon>Bacillati</taxon>
        <taxon>Actinomycetota</taxon>
        <taxon>Actinomycetes</taxon>
        <taxon>Micromonosporales</taxon>
        <taxon>Micromonosporaceae</taxon>
        <taxon>Rhizocola</taxon>
    </lineage>
</organism>
<dbReference type="PANTHER" id="PTHR43179">
    <property type="entry name" value="RHAMNOSYLTRANSFERASE WBBL"/>
    <property type="match status" value="1"/>
</dbReference>
<dbReference type="Proteomes" id="UP000612899">
    <property type="component" value="Unassembled WGS sequence"/>
</dbReference>
<evidence type="ECO:0000256" key="4">
    <source>
        <dbReference type="ARBA" id="ARBA00022679"/>
    </source>
</evidence>
<evidence type="ECO:0000313" key="5">
    <source>
        <dbReference type="EMBL" id="GIH04545.1"/>
    </source>
</evidence>
<evidence type="ECO:0000256" key="1">
    <source>
        <dbReference type="ARBA" id="ARBA00004776"/>
    </source>
</evidence>
<accession>A0A8J3Q655</accession>